<name>A0ABY6UEA3_BIOOC</name>
<proteinExistence type="predicted"/>
<organism evidence="2 3">
    <name type="scientific">Bionectria ochroleuca</name>
    <name type="common">Gliocladium roseum</name>
    <dbReference type="NCBI Taxonomy" id="29856"/>
    <lineage>
        <taxon>Eukaryota</taxon>
        <taxon>Fungi</taxon>
        <taxon>Dikarya</taxon>
        <taxon>Ascomycota</taxon>
        <taxon>Pezizomycotina</taxon>
        <taxon>Sordariomycetes</taxon>
        <taxon>Hypocreomycetidae</taxon>
        <taxon>Hypocreales</taxon>
        <taxon>Bionectriaceae</taxon>
        <taxon>Clonostachys</taxon>
    </lineage>
</organism>
<evidence type="ECO:0000256" key="1">
    <source>
        <dbReference type="SAM" id="MobiDB-lite"/>
    </source>
</evidence>
<evidence type="ECO:0000313" key="3">
    <source>
        <dbReference type="Proteomes" id="UP000766486"/>
    </source>
</evidence>
<reference evidence="2 3" key="1">
    <citation type="submission" date="2019-06" db="EMBL/GenBank/DDBJ databases">
        <authorList>
            <person name="Broberg M."/>
        </authorList>
    </citation>
    <scope>NUCLEOTIDE SEQUENCE [LARGE SCALE GENOMIC DNA]</scope>
</reference>
<accession>A0ABY6UEA3</accession>
<keyword evidence="3" id="KW-1185">Reference proteome</keyword>
<gene>
    <name evidence="2" type="ORF">CLO192961_LOCUS230577</name>
</gene>
<dbReference type="EMBL" id="CABFNS010000784">
    <property type="protein sequence ID" value="VUC28369.1"/>
    <property type="molecule type" value="Genomic_DNA"/>
</dbReference>
<dbReference type="Proteomes" id="UP000766486">
    <property type="component" value="Unassembled WGS sequence"/>
</dbReference>
<evidence type="ECO:0000313" key="2">
    <source>
        <dbReference type="EMBL" id="VUC28369.1"/>
    </source>
</evidence>
<comment type="caution">
    <text evidence="2">The sequence shown here is derived from an EMBL/GenBank/DDBJ whole genome shotgun (WGS) entry which is preliminary data.</text>
</comment>
<protein>
    <submittedName>
        <fullName evidence="2">Uncharacterized protein</fullName>
    </submittedName>
</protein>
<sequence>MAVNPERPGPGEQVDREAAESVATRLEQLSSLQPSEFPATLCWYAVGVGPVVVRSGGVESVRSVDWQHEAICSWRVSTIIRGTGRALG</sequence>
<feature type="region of interest" description="Disordered" evidence="1">
    <location>
        <begin position="1"/>
        <end position="20"/>
    </location>
</feature>